<evidence type="ECO:0000313" key="2">
    <source>
        <dbReference type="EMBL" id="TDG79903.1"/>
    </source>
</evidence>
<dbReference type="RefSeq" id="WP_010620299.1">
    <property type="nucleotide sequence ID" value="NZ_PUFO01000016.1"/>
</dbReference>
<sequence>MSRDINEVSLNHLLIASVNSINFKDILDDYRLCFAGHRIRIHTNYNLLNSFDIVFTENDIPHLMGWEKITYKSRNASNIINAVDQFKFTAAMAKKNPNWFKVKKRMLNYNFLHRIFLDKDVNVLVVTSDMKPNRLKLDIVFIINLEHESVILGLRKAKNQDFFVTTTLHTERKDNQYNCRRRTRITSLEWVD</sequence>
<dbReference type="Proteomes" id="UP000294854">
    <property type="component" value="Unassembled WGS sequence"/>
</dbReference>
<evidence type="ECO:0000313" key="3">
    <source>
        <dbReference type="Proteomes" id="UP000294854"/>
    </source>
</evidence>
<evidence type="ECO:0000259" key="1">
    <source>
        <dbReference type="Pfam" id="PF18813"/>
    </source>
</evidence>
<dbReference type="EMBL" id="PUFO01000016">
    <property type="protein sequence ID" value="TDG79903.1"/>
    <property type="molecule type" value="Genomic_DNA"/>
</dbReference>
<dbReference type="InterPro" id="IPR041420">
    <property type="entry name" value="PBECR4"/>
</dbReference>
<dbReference type="Pfam" id="PF18813">
    <property type="entry name" value="PBECR4"/>
    <property type="match status" value="1"/>
</dbReference>
<accession>A0A4R5NSY9</accession>
<name>A0A4R5NSY9_9LACO</name>
<feature type="domain" description="Phage-Barnase-EndoU-ColicinE5/D-RelE like nuclease 4" evidence="1">
    <location>
        <begin position="24"/>
        <end position="187"/>
    </location>
</feature>
<dbReference type="OrthoDB" id="2165713at2"/>
<organism evidence="2 3">
    <name type="scientific">Secundilactobacillus malefermentans</name>
    <dbReference type="NCBI Taxonomy" id="176292"/>
    <lineage>
        <taxon>Bacteria</taxon>
        <taxon>Bacillati</taxon>
        <taxon>Bacillota</taxon>
        <taxon>Bacilli</taxon>
        <taxon>Lactobacillales</taxon>
        <taxon>Lactobacillaceae</taxon>
        <taxon>Secundilactobacillus</taxon>
    </lineage>
</organism>
<gene>
    <name evidence="2" type="ORF">C5L31_002122</name>
</gene>
<dbReference type="AlphaFoldDB" id="A0A4R5NSY9"/>
<proteinExistence type="predicted"/>
<comment type="caution">
    <text evidence="2">The sequence shown here is derived from an EMBL/GenBank/DDBJ whole genome shotgun (WGS) entry which is preliminary data.</text>
</comment>
<keyword evidence="3" id="KW-1185">Reference proteome</keyword>
<protein>
    <recommendedName>
        <fullName evidence="1">Phage-Barnase-EndoU-ColicinE5/D-RelE like nuclease 4 domain-containing protein</fullName>
    </recommendedName>
</protein>
<reference evidence="2 3" key="1">
    <citation type="journal article" date="2019" name="Appl. Microbiol. Biotechnol.">
        <title>Uncovering carbohydrate metabolism through a genotype-phenotype association study of 56 lactic acid bacteria genomes.</title>
        <authorList>
            <person name="Buron-Moles G."/>
            <person name="Chailyan A."/>
            <person name="Dolejs I."/>
            <person name="Forster J."/>
            <person name="Miks M.H."/>
        </authorList>
    </citation>
    <scope>NUCLEOTIDE SEQUENCE [LARGE SCALE GENOMIC DNA]</scope>
    <source>
        <strain evidence="2 3">ATCC 49373</strain>
    </source>
</reference>